<dbReference type="Proteomes" id="UP001141806">
    <property type="component" value="Unassembled WGS sequence"/>
</dbReference>
<organism evidence="1 2">
    <name type="scientific">Protea cynaroides</name>
    <dbReference type="NCBI Taxonomy" id="273540"/>
    <lineage>
        <taxon>Eukaryota</taxon>
        <taxon>Viridiplantae</taxon>
        <taxon>Streptophyta</taxon>
        <taxon>Embryophyta</taxon>
        <taxon>Tracheophyta</taxon>
        <taxon>Spermatophyta</taxon>
        <taxon>Magnoliopsida</taxon>
        <taxon>Proteales</taxon>
        <taxon>Proteaceae</taxon>
        <taxon>Protea</taxon>
    </lineage>
</organism>
<reference evidence="1" key="1">
    <citation type="journal article" date="2023" name="Plant J.">
        <title>The genome of the king protea, Protea cynaroides.</title>
        <authorList>
            <person name="Chang J."/>
            <person name="Duong T.A."/>
            <person name="Schoeman C."/>
            <person name="Ma X."/>
            <person name="Roodt D."/>
            <person name="Barker N."/>
            <person name="Li Z."/>
            <person name="Van de Peer Y."/>
            <person name="Mizrachi E."/>
        </authorList>
    </citation>
    <scope>NUCLEOTIDE SEQUENCE</scope>
    <source>
        <tissue evidence="1">Young leaves</tissue>
    </source>
</reference>
<name>A0A9Q0GXP3_9MAGN</name>
<accession>A0A9Q0GXP3</accession>
<comment type="caution">
    <text evidence="1">The sequence shown here is derived from an EMBL/GenBank/DDBJ whole genome shotgun (WGS) entry which is preliminary data.</text>
</comment>
<sequence length="110" mass="12559">MLLNKVLMNMMLLYNKVLNRKHREAEEQDKMILLKKKLLVKEEDPLHRSVLEALLNEPGWQIWFGSSFQRTRRRLGDSGPLLNANGMLPSEQGGCLGDSVALLNAEETRA</sequence>
<protein>
    <submittedName>
        <fullName evidence="1">Uncharacterized protein</fullName>
    </submittedName>
</protein>
<proteinExistence type="predicted"/>
<dbReference type="EMBL" id="JAMYWD010000011">
    <property type="protein sequence ID" value="KAJ4954518.1"/>
    <property type="molecule type" value="Genomic_DNA"/>
</dbReference>
<dbReference type="AlphaFoldDB" id="A0A9Q0GXP3"/>
<evidence type="ECO:0000313" key="1">
    <source>
        <dbReference type="EMBL" id="KAJ4954518.1"/>
    </source>
</evidence>
<gene>
    <name evidence="1" type="ORF">NE237_011301</name>
</gene>
<keyword evidence="2" id="KW-1185">Reference proteome</keyword>
<evidence type="ECO:0000313" key="2">
    <source>
        <dbReference type="Proteomes" id="UP001141806"/>
    </source>
</evidence>